<accession>A0A8R1YY41</accession>
<dbReference type="Pfam" id="PF01757">
    <property type="entry name" value="Acyl_transf_3"/>
    <property type="match status" value="1"/>
</dbReference>
<dbReference type="PANTHER" id="PTHR23028">
    <property type="entry name" value="ACETYLTRANSFERASE"/>
    <property type="match status" value="1"/>
</dbReference>
<dbReference type="Pfam" id="PF19040">
    <property type="entry name" value="SGNH"/>
    <property type="match status" value="1"/>
</dbReference>
<dbReference type="GO" id="GO:0000271">
    <property type="term" value="P:polysaccharide biosynthetic process"/>
    <property type="evidence" value="ECO:0000318"/>
    <property type="project" value="GO_Central"/>
</dbReference>
<feature type="domain" description="SGNH" evidence="2">
    <location>
        <begin position="466"/>
        <end position="686"/>
    </location>
</feature>
<organism evidence="3 4">
    <name type="scientific">Pristionchus pacificus</name>
    <name type="common">Parasitic nematode worm</name>
    <dbReference type="NCBI Taxonomy" id="54126"/>
    <lineage>
        <taxon>Eukaryota</taxon>
        <taxon>Metazoa</taxon>
        <taxon>Ecdysozoa</taxon>
        <taxon>Nematoda</taxon>
        <taxon>Chromadorea</taxon>
        <taxon>Rhabditida</taxon>
        <taxon>Rhabditina</taxon>
        <taxon>Diplogasteromorpha</taxon>
        <taxon>Diplogasteroidea</taxon>
        <taxon>Neodiplogasteridae</taxon>
        <taxon>Pristionchus</taxon>
    </lineage>
</organism>
<gene>
    <name evidence="3" type="primary">WBGene00279212</name>
</gene>
<keyword evidence="4" id="KW-1185">Reference proteome</keyword>
<feature type="domain" description="Acyltransferase 3" evidence="1">
    <location>
        <begin position="8"/>
        <end position="371"/>
    </location>
</feature>
<dbReference type="InterPro" id="IPR043968">
    <property type="entry name" value="SGNH"/>
</dbReference>
<dbReference type="Proteomes" id="UP000005239">
    <property type="component" value="Unassembled WGS sequence"/>
</dbReference>
<dbReference type="OrthoDB" id="92766at2759"/>
<evidence type="ECO:0000259" key="1">
    <source>
        <dbReference type="Pfam" id="PF01757"/>
    </source>
</evidence>
<proteinExistence type="predicted"/>
<sequence>MAKVKRPDIQGIRGLAIVSVLAFHLKEQQFPAGFIGVDVFFVLSGYLMSSILAKEKSITIQVLFDFYIRRFKRIVPLYSILLLALFLLVPLLLLSRDVGKFLTDSKWAAIFATNRHSMKKRTDYFAELYDSNVLTHTWSLGVEIQYYFIVPFILLLQRLLGRKLAMPYLIFLSAGSFYYQSSSSAAISFNALSSRVWQFIAGGIAHEIITLSSHAQSLHETGTKVYASLPASEITVVMKTETNDESRVRETMNVKEESAERRLIMRSLSIIISIVLFILALSPVQILSNQTLRATVIVLTSAIIVLGKEVKHQSRFLSNRLIVYFGDISYVVYLVHWPVVVMWKSYWDIIDLACTDIIICIVITLLISTFVHHTLEQLFINTSTEVALVVVGVVYLFMFCAVRFHIPQRLNVAMEAQIPVDLASAIKWNQMESHPPTYRERPFKECEDDPEGLEMRDGYSAQPVYECLWKPAHPSAKVRILVLGNSISHRATKILRPILENNVEVKEMRLFAQSACRPLLNNCPEFFDAMMKLVKRMQPDITFFIYDDSEHLRRSISNIATDEPLARFVDFLKPLSANSKFLVIDEFYPAARTPTGVAPSMYKRLLRRHRVDDLKGRLKAFNDIHSSYFRRLDQLQSHFPNLIRHNTSAPLCAEQKGWCWWYNRRNLHAYFTDNAHFTPDGLELQRASYKKIVDELIPALKNRNNTVIH</sequence>
<dbReference type="InterPro" id="IPR002656">
    <property type="entry name" value="Acyl_transf_3_dom"/>
</dbReference>
<dbReference type="PANTHER" id="PTHR23028:SF53">
    <property type="entry name" value="ACYL_TRANSF_3 DOMAIN-CONTAINING PROTEIN"/>
    <property type="match status" value="1"/>
</dbReference>
<evidence type="ECO:0000313" key="3">
    <source>
        <dbReference type="EnsemblMetazoa" id="PPA40843.1"/>
    </source>
</evidence>
<dbReference type="AlphaFoldDB" id="A0A2A6CNI7"/>
<accession>A0A2A6CNI7</accession>
<dbReference type="GO" id="GO:0016747">
    <property type="term" value="F:acyltransferase activity, transferring groups other than amino-acyl groups"/>
    <property type="evidence" value="ECO:0007669"/>
    <property type="project" value="InterPro"/>
</dbReference>
<reference evidence="3" key="2">
    <citation type="submission" date="2022-06" db="UniProtKB">
        <authorList>
            <consortium name="EnsemblMetazoa"/>
        </authorList>
    </citation>
    <scope>IDENTIFICATION</scope>
    <source>
        <strain evidence="3">PS312</strain>
    </source>
</reference>
<dbReference type="InterPro" id="IPR050879">
    <property type="entry name" value="Acyltransferase_3"/>
</dbReference>
<name>A0A2A6CNI7_PRIPA</name>
<reference evidence="4" key="1">
    <citation type="journal article" date="2008" name="Nat. Genet.">
        <title>The Pristionchus pacificus genome provides a unique perspective on nematode lifestyle and parasitism.</title>
        <authorList>
            <person name="Dieterich C."/>
            <person name="Clifton S.W."/>
            <person name="Schuster L.N."/>
            <person name="Chinwalla A."/>
            <person name="Delehaunty K."/>
            <person name="Dinkelacker I."/>
            <person name="Fulton L."/>
            <person name="Fulton R."/>
            <person name="Godfrey J."/>
            <person name="Minx P."/>
            <person name="Mitreva M."/>
            <person name="Roeseler W."/>
            <person name="Tian H."/>
            <person name="Witte H."/>
            <person name="Yang S.P."/>
            <person name="Wilson R.K."/>
            <person name="Sommer R.J."/>
        </authorList>
    </citation>
    <scope>NUCLEOTIDE SEQUENCE [LARGE SCALE GENOMIC DNA]</scope>
    <source>
        <strain evidence="4">PS312</strain>
    </source>
</reference>
<protein>
    <submittedName>
        <fullName evidence="3">Acyltransferase</fullName>
    </submittedName>
</protein>
<evidence type="ECO:0000259" key="2">
    <source>
        <dbReference type="Pfam" id="PF19040"/>
    </source>
</evidence>
<evidence type="ECO:0000313" key="4">
    <source>
        <dbReference type="Proteomes" id="UP000005239"/>
    </source>
</evidence>
<dbReference type="GO" id="GO:0016020">
    <property type="term" value="C:membrane"/>
    <property type="evidence" value="ECO:0000318"/>
    <property type="project" value="GO_Central"/>
</dbReference>
<dbReference type="EnsemblMetazoa" id="PPA40843.1">
    <property type="protein sequence ID" value="PPA40843.1"/>
    <property type="gene ID" value="WBGene00279212"/>
</dbReference>